<feature type="active site" description="Proton donor" evidence="1">
    <location>
        <position position="200"/>
    </location>
</feature>
<comment type="similarity">
    <text evidence="1">Belongs to the maleate isomerase family.</text>
</comment>
<comment type="caution">
    <text evidence="2">The sequence shown here is derived from an EMBL/GenBank/DDBJ whole genome shotgun (WGS) entry which is preliminary data.</text>
</comment>
<feature type="binding site" evidence="1">
    <location>
        <position position="169"/>
    </location>
    <ligand>
        <name>substrate</name>
    </ligand>
</feature>
<comment type="catalytic activity">
    <reaction evidence="1">
        <text>maleate = fumarate</text>
        <dbReference type="Rhea" id="RHEA:13169"/>
        <dbReference type="ChEBI" id="CHEBI:29806"/>
        <dbReference type="ChEBI" id="CHEBI:30780"/>
        <dbReference type="EC" id="5.2.1.1"/>
    </reaction>
</comment>
<dbReference type="GO" id="GO:0050076">
    <property type="term" value="F:maleate isomerase activity"/>
    <property type="evidence" value="ECO:0007669"/>
    <property type="project" value="UniProtKB-UniRule"/>
</dbReference>
<dbReference type="Proteomes" id="UP000887320">
    <property type="component" value="Unassembled WGS sequence"/>
</dbReference>
<feature type="active site" description="Nucleophile" evidence="1">
    <location>
        <position position="82"/>
    </location>
</feature>
<reference evidence="2" key="1">
    <citation type="submission" date="2021-07" db="EMBL/GenBank/DDBJ databases">
        <authorList>
            <person name="Fernandez M."/>
            <person name="Pereira P."/>
            <person name="Torres Tejerizo G.A."/>
            <person name="Gonzalez P."/>
            <person name="Agostini E."/>
        </authorList>
    </citation>
    <scope>NUCLEOTIDE SEQUENCE</scope>
    <source>
        <strain evidence="2">SFC 500-1A</strain>
    </source>
</reference>
<dbReference type="Gene3D" id="3.40.50.12500">
    <property type="match status" value="1"/>
</dbReference>
<dbReference type="Pfam" id="PF17645">
    <property type="entry name" value="Amdase"/>
    <property type="match status" value="1"/>
</dbReference>
<evidence type="ECO:0000313" key="3">
    <source>
        <dbReference type="Proteomes" id="UP000887320"/>
    </source>
</evidence>
<dbReference type="PANTHER" id="PTHR40267:SF1">
    <property type="entry name" value="BLR3294 PROTEIN"/>
    <property type="match status" value="1"/>
</dbReference>
<comment type="subunit">
    <text evidence="1">Homodimer.</text>
</comment>
<dbReference type="PANTHER" id="PTHR40267">
    <property type="entry name" value="BLR3294 PROTEIN"/>
    <property type="match status" value="1"/>
</dbReference>
<feature type="binding site" evidence="1">
    <location>
        <begin position="82"/>
        <end position="84"/>
    </location>
    <ligand>
        <name>substrate</name>
    </ligand>
</feature>
<dbReference type="InterPro" id="IPR028615">
    <property type="entry name" value="Maleate_isomerase"/>
</dbReference>
<sequence length="251" mass="27609">MSKTNYRIGQIVPSSNTTMETEIPAMFRMREELYPDEKFTFHSSRMRMHRVTKEELLVMNAESLRCAAELADARVDVMSTACLVAIMAMGAGYHRETEKALTEVVRANHCLAPVMTSAGALVDGLKKLGAKKVSLMAPYMRPLTDLVVQYIEHEGIEVIDSICFEIPDNLEVGRRDPMLLLEDVKHLNTQGADVVIASACVQMPSLAVIQKIEDMLGIPTLSTAVCTVRKMMDELGIVPVVPHAGALLAGH</sequence>
<dbReference type="HAMAP" id="MF_00943">
    <property type="entry name" value="Maleate_isomerase"/>
    <property type="match status" value="1"/>
</dbReference>
<keyword evidence="1" id="KW-0413">Isomerase</keyword>
<gene>
    <name evidence="1" type="primary">maiA</name>
    <name evidence="2" type="ORF">KW868_03400</name>
</gene>
<organism evidence="2 3">
    <name type="scientific">Acinetobacter guillouiae</name>
    <name type="common">Acinetobacter genomosp. 11</name>
    <dbReference type="NCBI Taxonomy" id="106649"/>
    <lineage>
        <taxon>Bacteria</taxon>
        <taxon>Pseudomonadati</taxon>
        <taxon>Pseudomonadota</taxon>
        <taxon>Gammaproteobacteria</taxon>
        <taxon>Moraxellales</taxon>
        <taxon>Moraxellaceae</taxon>
        <taxon>Acinetobacter</taxon>
    </lineage>
</organism>
<dbReference type="PIRSF" id="PIRSF015736">
    <property type="entry name" value="MI"/>
    <property type="match status" value="1"/>
</dbReference>
<name>A0A8X8KE68_ACIGI</name>
<dbReference type="EC" id="5.2.1.1" evidence="1"/>
<dbReference type="InterPro" id="IPR026286">
    <property type="entry name" value="MaiA/AMDase"/>
</dbReference>
<feature type="modified residue" description="S-(2-succinyl)cysteine" evidence="1">
    <location>
        <position position="82"/>
    </location>
</feature>
<evidence type="ECO:0000256" key="1">
    <source>
        <dbReference type="HAMAP-Rule" id="MF_00943"/>
    </source>
</evidence>
<feature type="binding site" evidence="1">
    <location>
        <position position="139"/>
    </location>
    <ligand>
        <name>substrate</name>
    </ligand>
</feature>
<dbReference type="EMBL" id="JAHWXT010000001">
    <property type="protein sequence ID" value="MCF0263510.1"/>
    <property type="molecule type" value="Genomic_DNA"/>
</dbReference>
<protein>
    <recommendedName>
        <fullName evidence="1">Maleate isomerase</fullName>
        <ecNumber evidence="1">5.2.1.1</ecNumber>
    </recommendedName>
    <alternativeName>
        <fullName evidence="1">Maleate cis-trans isomerase</fullName>
    </alternativeName>
</protein>
<comment type="miscellaneous">
    <text evidence="1">Reaction is initiated by nucleophilic attack of cysteine at the double bond, yielding a covalent succinylcysteine-like intermediate.</text>
</comment>
<feature type="binding site" evidence="1">
    <location>
        <begin position="201"/>
        <end position="202"/>
    </location>
    <ligand>
        <name>substrate</name>
    </ligand>
</feature>
<accession>A0A8X8KE68</accession>
<comment type="function">
    <text evidence="1">Catalyzes cis-trans isomerization of the C2-C3 double bond in maleate to yield fumarate.</text>
</comment>
<dbReference type="InterPro" id="IPR053714">
    <property type="entry name" value="Iso_Racemase_Enz_sf"/>
</dbReference>
<feature type="binding site" evidence="1">
    <location>
        <position position="16"/>
    </location>
    <ligand>
        <name>substrate</name>
    </ligand>
</feature>
<dbReference type="AlphaFoldDB" id="A0A8X8KE68"/>
<proteinExistence type="inferred from homology"/>
<evidence type="ECO:0000313" key="2">
    <source>
        <dbReference type="EMBL" id="MCF0263510.1"/>
    </source>
</evidence>
<dbReference type="RefSeq" id="WP_234622699.1">
    <property type="nucleotide sequence ID" value="NZ_JAHWXT010000001.1"/>
</dbReference>